<dbReference type="AlphaFoldDB" id="A0A1T4KVB2"/>
<reference evidence="2 3" key="1">
    <citation type="submission" date="2017-02" db="EMBL/GenBank/DDBJ databases">
        <authorList>
            <person name="Peterson S.W."/>
        </authorList>
    </citation>
    <scope>NUCLEOTIDE SEQUENCE [LARGE SCALE GENOMIC DNA]</scope>
    <source>
        <strain evidence="2 3">ATCC BAA-909</strain>
    </source>
</reference>
<accession>A0A1T4KVB2</accession>
<dbReference type="Proteomes" id="UP000190395">
    <property type="component" value="Unassembled WGS sequence"/>
</dbReference>
<dbReference type="CDD" id="cd00371">
    <property type="entry name" value="HMA"/>
    <property type="match status" value="1"/>
</dbReference>
<evidence type="ECO:0000313" key="3">
    <source>
        <dbReference type="Proteomes" id="UP000190395"/>
    </source>
</evidence>
<evidence type="ECO:0000259" key="1">
    <source>
        <dbReference type="PROSITE" id="PS50846"/>
    </source>
</evidence>
<dbReference type="PROSITE" id="PS50846">
    <property type="entry name" value="HMA_2"/>
    <property type="match status" value="1"/>
</dbReference>
<name>A0A1T4KVB2_9SPIR</name>
<dbReference type="EMBL" id="FUXC01000001">
    <property type="protein sequence ID" value="SJZ46369.1"/>
    <property type="molecule type" value="Genomic_DNA"/>
</dbReference>
<dbReference type="OrthoDB" id="9813965at2"/>
<proteinExistence type="predicted"/>
<organism evidence="2 3">
    <name type="scientific">Treponema berlinense</name>
    <dbReference type="NCBI Taxonomy" id="225004"/>
    <lineage>
        <taxon>Bacteria</taxon>
        <taxon>Pseudomonadati</taxon>
        <taxon>Spirochaetota</taxon>
        <taxon>Spirochaetia</taxon>
        <taxon>Spirochaetales</taxon>
        <taxon>Treponemataceae</taxon>
        <taxon>Treponema</taxon>
    </lineage>
</organism>
<feature type="domain" description="HMA" evidence="1">
    <location>
        <begin position="53"/>
        <end position="117"/>
    </location>
</feature>
<dbReference type="GeneID" id="303366608"/>
<dbReference type="RefSeq" id="WP_078930085.1">
    <property type="nucleotide sequence ID" value="NZ_FUXC01000001.1"/>
</dbReference>
<dbReference type="STRING" id="225004.SAMN02745152_00333"/>
<dbReference type="GO" id="GO:0046872">
    <property type="term" value="F:metal ion binding"/>
    <property type="evidence" value="ECO:0007669"/>
    <property type="project" value="InterPro"/>
</dbReference>
<gene>
    <name evidence="2" type="ORF">SAMN02745152_00333</name>
</gene>
<keyword evidence="3" id="KW-1185">Reference proteome</keyword>
<protein>
    <submittedName>
        <fullName evidence="2">Copper chaperone CopZ</fullName>
    </submittedName>
</protein>
<dbReference type="Gene3D" id="3.30.70.100">
    <property type="match status" value="1"/>
</dbReference>
<evidence type="ECO:0000313" key="2">
    <source>
        <dbReference type="EMBL" id="SJZ46369.1"/>
    </source>
</evidence>
<dbReference type="SUPFAM" id="SSF55008">
    <property type="entry name" value="HMA, heavy metal-associated domain"/>
    <property type="match status" value="1"/>
</dbReference>
<sequence>MIANAVLIILLLLPSFLGLRAFIKRLNGESCCSSGNSELKINPLDKNKSHYPYKTLVKIEGMQCKNCARCIQNKLNESGFYAKVNLRKKSAKILSKESLSGNEKIEKIITSLGYSVV</sequence>
<dbReference type="InterPro" id="IPR036163">
    <property type="entry name" value="HMA_dom_sf"/>
</dbReference>
<dbReference type="InterPro" id="IPR006121">
    <property type="entry name" value="HMA_dom"/>
</dbReference>